<dbReference type="InterPro" id="IPR019151">
    <property type="entry name" value="Proteasome_assmbl_chaperone_2"/>
</dbReference>
<feature type="compositionally biased region" description="Gly residues" evidence="1">
    <location>
        <begin position="280"/>
        <end position="289"/>
    </location>
</feature>
<dbReference type="SUPFAM" id="SSF159659">
    <property type="entry name" value="Cgl1923-like"/>
    <property type="match status" value="1"/>
</dbReference>
<dbReference type="AlphaFoldDB" id="H5UTH2"/>
<dbReference type="EMBL" id="BAFE01000073">
    <property type="protein sequence ID" value="GAB49030.1"/>
    <property type="molecule type" value="Genomic_DNA"/>
</dbReference>
<dbReference type="Gene3D" id="3.40.50.10900">
    <property type="entry name" value="PAC-like subunit"/>
    <property type="match status" value="1"/>
</dbReference>
<dbReference type="eggNOG" id="COG2047">
    <property type="taxonomic scope" value="Bacteria"/>
</dbReference>
<evidence type="ECO:0000313" key="3">
    <source>
        <dbReference type="Proteomes" id="UP000004367"/>
    </source>
</evidence>
<evidence type="ECO:0008006" key="4">
    <source>
        <dbReference type="Google" id="ProtNLM"/>
    </source>
</evidence>
<feature type="region of interest" description="Disordered" evidence="1">
    <location>
        <begin position="273"/>
        <end position="303"/>
    </location>
</feature>
<keyword evidence="3" id="KW-1185">Reference proteome</keyword>
<gene>
    <name evidence="2" type="ORF">MOPEL_096_00370</name>
</gene>
<dbReference type="RefSeq" id="WP_009482928.1">
    <property type="nucleotide sequence ID" value="NZ_BAFE01000073.1"/>
</dbReference>
<dbReference type="STRING" id="1089455.MOPEL_096_00370"/>
<dbReference type="PIRSF" id="PIRSF028754">
    <property type="entry name" value="UCP028754"/>
    <property type="match status" value="1"/>
</dbReference>
<sequence length="303" mass="32612">MIEVEDLPELTRPVVVAGFEGWNDAGEAATSVIGHLADLWDAEPVAALDPEDYYDFQVNRPRVGYHEGVRRITWPTTRILLARDPGFGHDVLLVQGIEPSTRWRSFVIELLGLALEVEAELLVCLGALLADVPHTRPCPVVTTTEDPDVAERFDAEPSTYEGPTGIVGVLADAARQSELPCVSCWVSVPHYAGAHNSPKASLALLSCIEGLFDLALPHGDLEELAFAWERGVDELAESDEEIGEYVRALESAQDTADSPEASGDAIAAEFERYLRRRGAEGPGGPGGTEGPAVPDDPEDPQAP</sequence>
<dbReference type="Proteomes" id="UP000004367">
    <property type="component" value="Unassembled WGS sequence"/>
</dbReference>
<organism evidence="2 3">
    <name type="scientific">Mobilicoccus pelagius NBRC 104925</name>
    <dbReference type="NCBI Taxonomy" id="1089455"/>
    <lineage>
        <taxon>Bacteria</taxon>
        <taxon>Bacillati</taxon>
        <taxon>Actinomycetota</taxon>
        <taxon>Actinomycetes</taxon>
        <taxon>Micrococcales</taxon>
        <taxon>Dermatophilaceae</taxon>
        <taxon>Mobilicoccus</taxon>
    </lineage>
</organism>
<dbReference type="InterPro" id="IPR008492">
    <property type="entry name" value="Rv2714-like"/>
</dbReference>
<proteinExistence type="predicted"/>
<accession>H5UTH2</accession>
<dbReference type="InterPro" id="IPR038389">
    <property type="entry name" value="PSMG2_sf"/>
</dbReference>
<dbReference type="OrthoDB" id="150941at2"/>
<evidence type="ECO:0000313" key="2">
    <source>
        <dbReference type="EMBL" id="GAB49030.1"/>
    </source>
</evidence>
<evidence type="ECO:0000256" key="1">
    <source>
        <dbReference type="SAM" id="MobiDB-lite"/>
    </source>
</evidence>
<dbReference type="Pfam" id="PF09754">
    <property type="entry name" value="PAC2"/>
    <property type="match status" value="1"/>
</dbReference>
<reference evidence="2 3" key="1">
    <citation type="submission" date="2012-02" db="EMBL/GenBank/DDBJ databases">
        <title>Whole genome shotgun sequence of Mobilicoccus pelagius NBRC 104925.</title>
        <authorList>
            <person name="Yoshida Y."/>
            <person name="Hosoyama A."/>
            <person name="Tsuchikane K."/>
            <person name="Katsumata H."/>
            <person name="Yamazaki S."/>
            <person name="Fujita N."/>
        </authorList>
    </citation>
    <scope>NUCLEOTIDE SEQUENCE [LARGE SCALE GENOMIC DNA]</scope>
    <source>
        <strain evidence="2 3">NBRC 104925</strain>
    </source>
</reference>
<protein>
    <recommendedName>
        <fullName evidence="4">PAC2 family protein</fullName>
    </recommendedName>
</protein>
<comment type="caution">
    <text evidence="2">The sequence shown here is derived from an EMBL/GenBank/DDBJ whole genome shotgun (WGS) entry which is preliminary data.</text>
</comment>
<name>H5UTH2_9MICO</name>